<accession>A0ACB8SHJ8</accession>
<dbReference type="Proteomes" id="UP000814140">
    <property type="component" value="Unassembled WGS sequence"/>
</dbReference>
<sequence>MTLTDYSSGKTLYHLPNSPHINITLIRQGCLGSTPHDVSSVISLRTLELYRRIRLRQPRVSIQAWIRVICDLHDITYQRTQWQHFSDTFDVYLKILAGVEGQVNQALSRQDPSWRVLHSCPPCQYKLDTEIPLEVSVIGALDGNQSLKRVRLREGLESDPRVFASTYYISEDDVNQFKYDVKPRPRKAKKDKDKDDPAWGTDEHEASAADGDEDDTTCTDRWKAAMNDSLKRMWAIYRETGIFLSACRHGLVWWICDMVESGELAKYPLAIMNEVLNTFGSRVGMGYDIGCSFTATLGKSSLAEAARKKQLRMSVNAFHGYAHNRLCQLRFHPLYTTGFGLEDMETCERVFSSFNGLAVITRYASPFHRHQAIDMYARQWDEDKYQELGTFLLGNYRQIQEILDELPLSIAALQSGKCAEDTDYHAHLQAEREFLLSRKKESKEDVFAAEYVDLLQKYHMARYVTHASIIAALAFMGKPPKDKDLRERLVISKLHAFENLERLQEALQAFERRSNVMDRWTPESQLWKDGAQYLATREYQKCLSKLEGLVVQRLFELAKMGLSGTGYKMRTHINKSLRTRCKAIQTALRKYNAAAKTLCRPQLEWKDISTYGSLAEFELLQECRTDIRSLPWADSTNRQAAIDTLKLERAKEERDRLNVEISRLITSMRDEELGLRSQILRLESSDPLLARELTSRLDHRLRVHRIHRAKLQLIFELPCFTGSREPGVALNRYSSCTDSLLTSSDFIDTFPSLHNEDMEPELDAQEDDYAGDELDALNRFLSDLALIDDE</sequence>
<name>A0ACB8SHJ8_9AGAM</name>
<evidence type="ECO:0000313" key="2">
    <source>
        <dbReference type="Proteomes" id="UP000814140"/>
    </source>
</evidence>
<proteinExistence type="predicted"/>
<reference evidence="1" key="2">
    <citation type="journal article" date="2022" name="New Phytol.">
        <title>Evolutionary transition to the ectomycorrhizal habit in the genomes of a hyperdiverse lineage of mushroom-forming fungi.</title>
        <authorList>
            <person name="Looney B."/>
            <person name="Miyauchi S."/>
            <person name="Morin E."/>
            <person name="Drula E."/>
            <person name="Courty P.E."/>
            <person name="Kohler A."/>
            <person name="Kuo A."/>
            <person name="LaButti K."/>
            <person name="Pangilinan J."/>
            <person name="Lipzen A."/>
            <person name="Riley R."/>
            <person name="Andreopoulos W."/>
            <person name="He G."/>
            <person name="Johnson J."/>
            <person name="Nolan M."/>
            <person name="Tritt A."/>
            <person name="Barry K.W."/>
            <person name="Grigoriev I.V."/>
            <person name="Nagy L.G."/>
            <person name="Hibbett D."/>
            <person name="Henrissat B."/>
            <person name="Matheny P.B."/>
            <person name="Labbe J."/>
            <person name="Martin F.M."/>
        </authorList>
    </citation>
    <scope>NUCLEOTIDE SEQUENCE</scope>
    <source>
        <strain evidence="1">HHB10654</strain>
    </source>
</reference>
<organism evidence="1 2">
    <name type="scientific">Artomyces pyxidatus</name>
    <dbReference type="NCBI Taxonomy" id="48021"/>
    <lineage>
        <taxon>Eukaryota</taxon>
        <taxon>Fungi</taxon>
        <taxon>Dikarya</taxon>
        <taxon>Basidiomycota</taxon>
        <taxon>Agaricomycotina</taxon>
        <taxon>Agaricomycetes</taxon>
        <taxon>Russulales</taxon>
        <taxon>Auriscalpiaceae</taxon>
        <taxon>Artomyces</taxon>
    </lineage>
</organism>
<comment type="caution">
    <text evidence="1">The sequence shown here is derived from an EMBL/GenBank/DDBJ whole genome shotgun (WGS) entry which is preliminary data.</text>
</comment>
<dbReference type="EMBL" id="MU277305">
    <property type="protein sequence ID" value="KAI0055191.1"/>
    <property type="molecule type" value="Genomic_DNA"/>
</dbReference>
<protein>
    <submittedName>
        <fullName evidence="1">Uncharacterized protein</fullName>
    </submittedName>
</protein>
<evidence type="ECO:0000313" key="1">
    <source>
        <dbReference type="EMBL" id="KAI0055191.1"/>
    </source>
</evidence>
<keyword evidence="2" id="KW-1185">Reference proteome</keyword>
<gene>
    <name evidence="1" type="ORF">BV25DRAFT_1930474</name>
</gene>
<reference evidence="1" key="1">
    <citation type="submission" date="2021-03" db="EMBL/GenBank/DDBJ databases">
        <authorList>
            <consortium name="DOE Joint Genome Institute"/>
            <person name="Ahrendt S."/>
            <person name="Looney B.P."/>
            <person name="Miyauchi S."/>
            <person name="Morin E."/>
            <person name="Drula E."/>
            <person name="Courty P.E."/>
            <person name="Chicoki N."/>
            <person name="Fauchery L."/>
            <person name="Kohler A."/>
            <person name="Kuo A."/>
            <person name="Labutti K."/>
            <person name="Pangilinan J."/>
            <person name="Lipzen A."/>
            <person name="Riley R."/>
            <person name="Andreopoulos W."/>
            <person name="He G."/>
            <person name="Johnson J."/>
            <person name="Barry K.W."/>
            <person name="Grigoriev I.V."/>
            <person name="Nagy L."/>
            <person name="Hibbett D."/>
            <person name="Henrissat B."/>
            <person name="Matheny P.B."/>
            <person name="Labbe J."/>
            <person name="Martin F."/>
        </authorList>
    </citation>
    <scope>NUCLEOTIDE SEQUENCE</scope>
    <source>
        <strain evidence="1">HHB10654</strain>
    </source>
</reference>